<dbReference type="STRING" id="44576.SAMN05421881_11012"/>
<reference evidence="1 2" key="1">
    <citation type="submission" date="2016-10" db="EMBL/GenBank/DDBJ databases">
        <authorList>
            <person name="de Groot N.N."/>
        </authorList>
    </citation>
    <scope>NUCLEOTIDE SEQUENCE [LARGE SCALE GENOMIC DNA]</scope>
    <source>
        <strain evidence="1 2">Nm1</strain>
    </source>
</reference>
<accession>A0A1H3PKK7</accession>
<evidence type="ECO:0000313" key="1">
    <source>
        <dbReference type="EMBL" id="SDZ01498.1"/>
    </source>
</evidence>
<organism evidence="1 2">
    <name type="scientific">Nitrosomonas halophila</name>
    <dbReference type="NCBI Taxonomy" id="44576"/>
    <lineage>
        <taxon>Bacteria</taxon>
        <taxon>Pseudomonadati</taxon>
        <taxon>Pseudomonadota</taxon>
        <taxon>Betaproteobacteria</taxon>
        <taxon>Nitrosomonadales</taxon>
        <taxon>Nitrosomonadaceae</taxon>
        <taxon>Nitrosomonas</taxon>
    </lineage>
</organism>
<evidence type="ECO:0000313" key="2">
    <source>
        <dbReference type="Proteomes" id="UP000198640"/>
    </source>
</evidence>
<gene>
    <name evidence="1" type="ORF">SAMN05421881_11012</name>
</gene>
<protein>
    <recommendedName>
        <fullName evidence="3">Transposase</fullName>
    </recommendedName>
</protein>
<dbReference type="GO" id="GO:0004803">
    <property type="term" value="F:transposase activity"/>
    <property type="evidence" value="ECO:0007669"/>
    <property type="project" value="InterPro"/>
</dbReference>
<dbReference type="RefSeq" id="WP_090415833.1">
    <property type="nucleotide sequence ID" value="NZ_FNOY01000101.1"/>
</dbReference>
<name>A0A1H3PKK7_9PROT</name>
<dbReference type="EMBL" id="FNOY01000101">
    <property type="protein sequence ID" value="SDZ01498.1"/>
    <property type="molecule type" value="Genomic_DNA"/>
</dbReference>
<dbReference type="GO" id="GO:0003677">
    <property type="term" value="F:DNA binding"/>
    <property type="evidence" value="ECO:0007669"/>
    <property type="project" value="InterPro"/>
</dbReference>
<dbReference type="AlphaFoldDB" id="A0A1H3PKK7"/>
<keyword evidence="2" id="KW-1185">Reference proteome</keyword>
<dbReference type="GO" id="GO:0006313">
    <property type="term" value="P:DNA transposition"/>
    <property type="evidence" value="ECO:0007669"/>
    <property type="project" value="InterPro"/>
</dbReference>
<proteinExistence type="predicted"/>
<evidence type="ECO:0008006" key="3">
    <source>
        <dbReference type="Google" id="ProtNLM"/>
    </source>
</evidence>
<dbReference type="Proteomes" id="UP000198640">
    <property type="component" value="Unassembled WGS sequence"/>
</dbReference>
<dbReference type="OrthoDB" id="9814067at2"/>
<dbReference type="Gene3D" id="3.30.70.1290">
    <property type="entry name" value="Transposase IS200-like"/>
    <property type="match status" value="1"/>
</dbReference>
<sequence>MEKESYLLELSRYVVLNPARAGGVKDIGQWPWNSYSAMIGKSSRPEWLQTDWILGTVWEATEAGCCRL</sequence>
<dbReference type="InterPro" id="IPR036515">
    <property type="entry name" value="Transposase_17_sf"/>
</dbReference>